<dbReference type="GO" id="GO:0019700">
    <property type="term" value="P:organic phosphonate catabolic process"/>
    <property type="evidence" value="ECO:0007669"/>
    <property type="project" value="UniProtKB-UniRule"/>
</dbReference>
<gene>
    <name evidence="2" type="primary">phnJ</name>
    <name evidence="2" type="ORF">LOKVESSMR4R_03845</name>
</gene>
<dbReference type="PIRSF" id="PIRSF011468">
    <property type="entry name" value="PhnJ"/>
    <property type="match status" value="1"/>
</dbReference>
<keyword evidence="3" id="KW-1185">Reference proteome</keyword>
<dbReference type="OrthoDB" id="9803851at2"/>
<keyword evidence="1" id="KW-0411">Iron-sulfur</keyword>
<keyword evidence="1" id="KW-0408">Iron</keyword>
<dbReference type="EMBL" id="CP021431">
    <property type="protein sequence ID" value="ARU03110.1"/>
    <property type="molecule type" value="Genomic_DNA"/>
</dbReference>
<dbReference type="RefSeq" id="WP_036541494.1">
    <property type="nucleotide sequence ID" value="NZ_CP021431.1"/>
</dbReference>
<organism evidence="2 3">
    <name type="scientific">Yoonia vestfoldensis</name>
    <dbReference type="NCBI Taxonomy" id="245188"/>
    <lineage>
        <taxon>Bacteria</taxon>
        <taxon>Pseudomonadati</taxon>
        <taxon>Pseudomonadota</taxon>
        <taxon>Alphaproteobacteria</taxon>
        <taxon>Rhodobacterales</taxon>
        <taxon>Paracoccaceae</taxon>
        <taxon>Yoonia</taxon>
    </lineage>
</organism>
<dbReference type="KEGG" id="lvs:LOKVESSMR4R_03845"/>
<keyword evidence="1 2" id="KW-0456">Lyase</keyword>
<dbReference type="AlphaFoldDB" id="A0A1Y0EI31"/>
<comment type="similarity">
    <text evidence="1">Belongs to the PhnJ family.</text>
</comment>
<accession>A0A1Y0EI31</accession>
<dbReference type="SFLD" id="SFLDG01115">
    <property type="entry name" value="Phosphonate_metabolism_(PhnJ)"/>
    <property type="match status" value="1"/>
</dbReference>
<dbReference type="SFLD" id="SFLDF00379">
    <property type="entry name" value="Phosphonate_metabolism_(PhnJ)"/>
    <property type="match status" value="1"/>
</dbReference>
<name>A0A1Y0EI31_9RHOB</name>
<dbReference type="GO" id="GO:0098848">
    <property type="term" value="F:alpha-D-ribose 1-methylphosphonate 5-phosphate C-P-lyase activity"/>
    <property type="evidence" value="ECO:0007669"/>
    <property type="project" value="UniProtKB-UniRule"/>
</dbReference>
<dbReference type="EC" id="4.7.1.1" evidence="1"/>
<dbReference type="SFLD" id="SFLDS00033">
    <property type="entry name" value="Radical_SAM_Phosphonate_Metabo"/>
    <property type="match status" value="1"/>
</dbReference>
<sequence length="281" mass="30941">MTETFAYLDEDSKRSVRRTILKALAVPGYQVPFIAPEMPIAYGWGVGGMVVTASLIGEDDRLKVTDHGSDETVNAVNIRAFFTRTAFVATTTLTREATLIQVRQRVPEAMLAEGQVVVYQVPRPDPLRAFVSSAGEAARMHAAADYGRVYTRLFEERTGSGSIAQPGYDYPAMVVGRYLMSPSPIPKRDNARLDNSPAIQIFGAARERRLYALPPYTRVESIAFEDVPFDPGYPSDGRRCVICGCTTSHLDHLLLKDDGTSEWVCSDTECCAERMEEAASA</sequence>
<evidence type="ECO:0000313" key="3">
    <source>
        <dbReference type="Proteomes" id="UP000195273"/>
    </source>
</evidence>
<dbReference type="GO" id="GO:0046872">
    <property type="term" value="F:metal ion binding"/>
    <property type="evidence" value="ECO:0007669"/>
    <property type="project" value="UniProtKB-UniRule"/>
</dbReference>
<keyword evidence="1" id="KW-0004">4Fe-4S</keyword>
<keyword evidence="1" id="KW-0479">Metal-binding</keyword>
<evidence type="ECO:0000256" key="1">
    <source>
        <dbReference type="PIRNR" id="PIRNR011468"/>
    </source>
</evidence>
<dbReference type="Pfam" id="PF06007">
    <property type="entry name" value="PhnJ"/>
    <property type="match status" value="1"/>
</dbReference>
<reference evidence="2 3" key="1">
    <citation type="submission" date="2017-05" db="EMBL/GenBank/DDBJ databases">
        <title>Genome Sequence of Loktanella vestfoldensis Strain SMR4r Isolated from a Culture of the Diatom Skeletonema marinoi.</title>
        <authorList>
            <person name="Topel M."/>
            <person name="Pinder M.I.M."/>
            <person name="Johansson O.N."/>
            <person name="Kourtchenko O."/>
            <person name="Godhe A."/>
            <person name="Clarke A.K."/>
        </authorList>
    </citation>
    <scope>NUCLEOTIDE SEQUENCE [LARGE SCALE GENOMIC DNA]</scope>
    <source>
        <strain evidence="2 3">SMR4r</strain>
    </source>
</reference>
<dbReference type="Proteomes" id="UP000195273">
    <property type="component" value="Chromosome"/>
</dbReference>
<comment type="catalytic activity">
    <reaction evidence="1">
        <text>alpha-D-ribose 1-methylphosphonate 5-phosphate + AH2 + S-adenosyl-L-methionine = alpha-D-ribose 1,2-cyclic phosphate 5-phosphate + methane + 5'-deoxyadenosine + L-methionine + A + H(+)</text>
        <dbReference type="Rhea" id="RHEA:34707"/>
        <dbReference type="ChEBI" id="CHEBI:13193"/>
        <dbReference type="ChEBI" id="CHEBI:15378"/>
        <dbReference type="ChEBI" id="CHEBI:16183"/>
        <dbReference type="ChEBI" id="CHEBI:17319"/>
        <dbReference type="ChEBI" id="CHEBI:17499"/>
        <dbReference type="ChEBI" id="CHEBI:57844"/>
        <dbReference type="ChEBI" id="CHEBI:59789"/>
        <dbReference type="ChEBI" id="CHEBI:68686"/>
        <dbReference type="ChEBI" id="CHEBI:68687"/>
        <dbReference type="EC" id="4.7.1.1"/>
    </reaction>
</comment>
<dbReference type="InterPro" id="IPR010306">
    <property type="entry name" value="PhnJ"/>
</dbReference>
<proteinExistence type="inferred from homology"/>
<dbReference type="GO" id="GO:0051539">
    <property type="term" value="F:4 iron, 4 sulfur cluster binding"/>
    <property type="evidence" value="ECO:0007669"/>
    <property type="project" value="UniProtKB-UniRule"/>
</dbReference>
<keyword evidence="1" id="KW-0949">S-adenosyl-L-methionine</keyword>
<evidence type="ECO:0000313" key="2">
    <source>
        <dbReference type="EMBL" id="ARU03110.1"/>
    </source>
</evidence>
<protein>
    <recommendedName>
        <fullName evidence="1">Alpha-D-ribose 1-methylphosphonate 5-phosphate C-P lyase</fullName>
        <shortName evidence="1">PRPn C-P lyase</shortName>
        <ecNumber evidence="1">4.7.1.1</ecNumber>
    </recommendedName>
</protein>
<comment type="function">
    <text evidence="1">Catalyzes the breakage of the C-P bond in alpha-D-ribose 1-methylphosphonate 5-phosphate (PRPn) forming alpha-D-ribose.</text>
</comment>